<evidence type="ECO:0000256" key="1">
    <source>
        <dbReference type="SAM" id="Coils"/>
    </source>
</evidence>
<feature type="domain" description="DUF2326" evidence="2">
    <location>
        <begin position="435"/>
        <end position="570"/>
    </location>
</feature>
<dbReference type="AlphaFoldDB" id="A0A0L8AQH5"/>
<dbReference type="OrthoDB" id="5140926at2"/>
<gene>
    <name evidence="3" type="ORF">OB69_00050</name>
</gene>
<feature type="coiled-coil region" evidence="1">
    <location>
        <begin position="209"/>
        <end position="273"/>
    </location>
</feature>
<feature type="coiled-coil region" evidence="1">
    <location>
        <begin position="332"/>
        <end position="431"/>
    </location>
</feature>
<dbReference type="RefSeq" id="WP_053221640.1">
    <property type="nucleotide sequence ID" value="NZ_JSVA01000001.1"/>
</dbReference>
<protein>
    <recommendedName>
        <fullName evidence="2">DUF2326 domain-containing protein</fullName>
    </recommendedName>
</protein>
<organism evidence="3 4">
    <name type="scientific">Roseivirga seohaensis subsp. aquiponti</name>
    <dbReference type="NCBI Taxonomy" id="1566026"/>
    <lineage>
        <taxon>Bacteria</taxon>
        <taxon>Pseudomonadati</taxon>
        <taxon>Bacteroidota</taxon>
        <taxon>Cytophagia</taxon>
        <taxon>Cytophagales</taxon>
        <taxon>Roseivirgaceae</taxon>
        <taxon>Roseivirga</taxon>
    </lineage>
</organism>
<proteinExistence type="predicted"/>
<dbReference type="PATRIC" id="fig|1566026.4.peg.10"/>
<dbReference type="InterPro" id="IPR018760">
    <property type="entry name" value="DUF2326"/>
</dbReference>
<dbReference type="Proteomes" id="UP000036908">
    <property type="component" value="Unassembled WGS sequence"/>
</dbReference>
<reference evidence="4" key="1">
    <citation type="submission" date="2014-11" db="EMBL/GenBank/DDBJ databases">
        <title>Genome sequencing of Roseivirga sp. D-25.</title>
        <authorList>
            <person name="Selvaratnam C."/>
            <person name="Thevarajoo S."/>
            <person name="Goh K.M."/>
            <person name="Eee R."/>
            <person name="Chan K.-G."/>
            <person name="Chong C.S."/>
        </authorList>
    </citation>
    <scope>NUCLEOTIDE SEQUENCE [LARGE SCALE GENOMIC DNA]</scope>
    <source>
        <strain evidence="4">D-25</strain>
    </source>
</reference>
<keyword evidence="4" id="KW-1185">Reference proteome</keyword>
<dbReference type="InterPro" id="IPR027417">
    <property type="entry name" value="P-loop_NTPase"/>
</dbReference>
<dbReference type="EMBL" id="JSVA01000001">
    <property type="protein sequence ID" value="KOF04496.1"/>
    <property type="molecule type" value="Genomic_DNA"/>
</dbReference>
<dbReference type="Gene3D" id="3.40.50.300">
    <property type="entry name" value="P-loop containing nucleotide triphosphate hydrolases"/>
    <property type="match status" value="1"/>
</dbReference>
<comment type="caution">
    <text evidence="3">The sequence shown here is derived from an EMBL/GenBank/DDBJ whole genome shotgun (WGS) entry which is preliminary data.</text>
</comment>
<name>A0A0L8AQH5_9BACT</name>
<keyword evidence="1" id="KW-0175">Coiled coil</keyword>
<evidence type="ECO:0000259" key="2">
    <source>
        <dbReference type="Pfam" id="PF10088"/>
    </source>
</evidence>
<dbReference type="Pfam" id="PF10088">
    <property type="entry name" value="DUF2326"/>
    <property type="match status" value="1"/>
</dbReference>
<evidence type="ECO:0000313" key="3">
    <source>
        <dbReference type="EMBL" id="KOF04496.1"/>
    </source>
</evidence>
<sequence length="575" mass="67169">MIKINRLYSEPEIFTPISFDFGVNIIMGEKSEKTNKKIGVGKSVCIEFINFCLLKRKSDSRLNLIPKKNADIIESQIKLDFDFNNKKVVVSRSISNPEKVSIQIDDENIYFEKLDDASDYLGNLYFQDYPAKTRRLSFRNLLQPIIRDERSEFKDLIKCFDTNKSVPPDYSPHLFFLNVGLEKYKEIKNVNETLKKKRAFYSETKKLVTNNSEIKIQDAKAHLNELESEVEKVNKAIENLKTNESFELIQEDLVKLEAKLADLRTRQQAIKYEIKQIDSFPKPESINENEIQIIFNQFKSGLGNLVEKSLEDLKEFKNKIDGFRSSIVNDRLTSLKNELSELNSIVRKLDEEYSEKISLIDNGEVLKDLKTSIRVFNEKNRELNNLRSLIQKYDESERDKKKLEADKAVLISDLEEELYKNEKALKSFKESILNIHEKIMGNREAHFEIKTTKNQSVVDFIMRTDDDGSHSTERMKVFIYDIALLLNEYTRTNHPGFLIHDNIFEDDDSIEKSLNFLFEYNNKTPNEFQYIVTLNSDLIESASRNGKLLFKVDDLKRAAFTKDDRFLGIKYNETK</sequence>
<accession>A0A0L8AQH5</accession>
<evidence type="ECO:0000313" key="4">
    <source>
        <dbReference type="Proteomes" id="UP000036908"/>
    </source>
</evidence>